<dbReference type="PROSITE" id="PS50191">
    <property type="entry name" value="CRAL_TRIO"/>
    <property type="match status" value="1"/>
</dbReference>
<evidence type="ECO:0000259" key="11">
    <source>
        <dbReference type="PROSITE" id="PS50191"/>
    </source>
</evidence>
<evidence type="ECO:0008006" key="15">
    <source>
        <dbReference type="Google" id="ProtNLM"/>
    </source>
</evidence>
<dbReference type="AlphaFoldDB" id="A0A4Y7KXX4"/>
<evidence type="ECO:0000256" key="10">
    <source>
        <dbReference type="SAM" id="MobiDB-lite"/>
    </source>
</evidence>
<name>A0A4Y7KXX4_PAPSO</name>
<dbReference type="GO" id="GO:0005737">
    <property type="term" value="C:cytoplasm"/>
    <property type="evidence" value="ECO:0007669"/>
    <property type="project" value="UniProtKB-SubCell"/>
</dbReference>
<dbReference type="PANTHER" id="PTHR45932:SF4">
    <property type="entry name" value="PATELLIN-6"/>
    <property type="match status" value="1"/>
</dbReference>
<dbReference type="Gene3D" id="1.10.8.20">
    <property type="entry name" value="N-terminal domain of phosphatidylinositol transfer protein sec14p"/>
    <property type="match status" value="1"/>
</dbReference>
<dbReference type="InterPro" id="IPR036598">
    <property type="entry name" value="GOLD_dom_sf"/>
</dbReference>
<dbReference type="PANTHER" id="PTHR45932">
    <property type="entry name" value="PATELLIN-1"/>
    <property type="match status" value="1"/>
</dbReference>
<dbReference type="PROSITE" id="PS50866">
    <property type="entry name" value="GOLD"/>
    <property type="match status" value="1"/>
</dbReference>
<evidence type="ECO:0000256" key="5">
    <source>
        <dbReference type="ARBA" id="ARBA00022490"/>
    </source>
</evidence>
<keyword evidence="5" id="KW-0963">Cytoplasm</keyword>
<feature type="domain" description="CRAL-TRIO" evidence="11">
    <location>
        <begin position="143"/>
        <end position="302"/>
    </location>
</feature>
<dbReference type="SUPFAM" id="SSF46938">
    <property type="entry name" value="CRAL/TRIO N-terminal domain"/>
    <property type="match status" value="1"/>
</dbReference>
<dbReference type="GO" id="GO:0016020">
    <property type="term" value="C:membrane"/>
    <property type="evidence" value="ECO:0007669"/>
    <property type="project" value="UniProtKB-SubCell"/>
</dbReference>
<dbReference type="InterPro" id="IPR036273">
    <property type="entry name" value="CRAL/TRIO_N_dom_sf"/>
</dbReference>
<organism evidence="13 14">
    <name type="scientific">Papaver somniferum</name>
    <name type="common">Opium poppy</name>
    <dbReference type="NCBI Taxonomy" id="3469"/>
    <lineage>
        <taxon>Eukaryota</taxon>
        <taxon>Viridiplantae</taxon>
        <taxon>Streptophyta</taxon>
        <taxon>Embryophyta</taxon>
        <taxon>Tracheophyta</taxon>
        <taxon>Spermatophyta</taxon>
        <taxon>Magnoliopsida</taxon>
        <taxon>Ranunculales</taxon>
        <taxon>Papaveraceae</taxon>
        <taxon>Papaveroideae</taxon>
        <taxon>Papaver</taxon>
    </lineage>
</organism>
<proteinExistence type="inferred from homology"/>
<evidence type="ECO:0000256" key="8">
    <source>
        <dbReference type="ARBA" id="ARBA00023136"/>
    </source>
</evidence>
<keyword evidence="9" id="KW-0131">Cell cycle</keyword>
<keyword evidence="14" id="KW-1185">Reference proteome</keyword>
<dbReference type="CDD" id="cd00170">
    <property type="entry name" value="SEC14"/>
    <property type="match status" value="1"/>
</dbReference>
<dbReference type="SMART" id="SM00516">
    <property type="entry name" value="SEC14"/>
    <property type="match status" value="1"/>
</dbReference>
<dbReference type="GO" id="GO:0051301">
    <property type="term" value="P:cell division"/>
    <property type="evidence" value="ECO:0007669"/>
    <property type="project" value="UniProtKB-KW"/>
</dbReference>
<dbReference type="Gramene" id="RZC78154">
    <property type="protein sequence ID" value="RZC78154"/>
    <property type="gene ID" value="C5167_002359"/>
</dbReference>
<gene>
    <name evidence="13" type="ORF">C5167_002359</name>
</gene>
<feature type="domain" description="GOLD" evidence="12">
    <location>
        <begin position="278"/>
        <end position="412"/>
    </location>
</feature>
<sequence length="613" mass="70389">MEAISHLTVQKQKLETTTDSPKPTKKSFVSTLMEVATLRSPSFKEDTYLLSNLKNIEKKALQELKDKLSVSHSSESMWGIHLLGGDERADVILLKFLRARDFKVSDSFSMLQKCLGWRKEFGTENIMDEDLGFKELEEVVAYMHGYDRDGHPVCYNAYGVFKDKEMYERIFGDEEKLKMFLKWRVQVLEKGINLLHFKPGGVNSIIQVTDLKDMPKRELRVASNQILSLFQDNYPEMVARKVFINVPWYFSMLYSMFSPFLTQRTKSKFVIARENKVAETLYKFIRPENVPVQYGGLSRPGDSPNGPPKPASEFTIKGGEKVNLEIDGIEAGATITWDLVVGGWDLEYSAEFVPSVEGSYTIAIQKPKWIAASGEPIHNTFTSKEHGKMVLSVNNTISRKRKVAAYRYYVRKPTSLAKRTRPKRKTEFLEFLKFYFVDFRFKCESFRWSKQGQYASMNPGSARLLLAAKTGYVRQVHLVVGNQGKTITGSVVHPFHSYRRSKAWPRLPISAYLVVGSFCTYYIGGLVCGDTQVMLFKCSVESQLFWLNQRTEERVVKLGNPPNVWGRVAYSTLWRGNRVVIFYSQVCLLQRNLISLRQAQVTYLREITIKTSR</sequence>
<comment type="subcellular location">
    <subcellularLocation>
        <location evidence="2">Cytoplasm</location>
    </subcellularLocation>
    <subcellularLocation>
        <location evidence="1">Membrane</location>
    </subcellularLocation>
</comment>
<dbReference type="GO" id="GO:0008289">
    <property type="term" value="F:lipid binding"/>
    <property type="evidence" value="ECO:0007669"/>
    <property type="project" value="UniProtKB-KW"/>
</dbReference>
<dbReference type="FunFam" id="1.10.8.20:FF:000008">
    <property type="entry name" value="SEC14 cytosolic factor family protein"/>
    <property type="match status" value="1"/>
</dbReference>
<reference evidence="13 14" key="1">
    <citation type="journal article" date="2018" name="Science">
        <title>The opium poppy genome and morphinan production.</title>
        <authorList>
            <person name="Guo L."/>
            <person name="Winzer T."/>
            <person name="Yang X."/>
            <person name="Li Y."/>
            <person name="Ning Z."/>
            <person name="He Z."/>
            <person name="Teodor R."/>
            <person name="Lu Y."/>
            <person name="Bowser T.A."/>
            <person name="Graham I.A."/>
            <person name="Ye K."/>
        </authorList>
    </citation>
    <scope>NUCLEOTIDE SEQUENCE [LARGE SCALE GENOMIC DNA]</scope>
    <source>
        <strain evidence="14">cv. HN1</strain>
        <tissue evidence="13">Leaves</tissue>
    </source>
</reference>
<dbReference type="Gene3D" id="3.40.525.10">
    <property type="entry name" value="CRAL-TRIO lipid binding domain"/>
    <property type="match status" value="1"/>
</dbReference>
<dbReference type="InterPro" id="IPR056794">
    <property type="entry name" value="PATL1-6_C_GOLD"/>
</dbReference>
<dbReference type="Pfam" id="PF03765">
    <property type="entry name" value="CRAL_TRIO_N"/>
    <property type="match status" value="1"/>
</dbReference>
<evidence type="ECO:0000256" key="1">
    <source>
        <dbReference type="ARBA" id="ARBA00004370"/>
    </source>
</evidence>
<dbReference type="SUPFAM" id="SSF101576">
    <property type="entry name" value="Supernatant protein factor (SPF), C-terminal domain"/>
    <property type="match status" value="1"/>
</dbReference>
<dbReference type="Pfam" id="PF25099">
    <property type="entry name" value="GOLD_PATL1_C"/>
    <property type="match status" value="1"/>
</dbReference>
<dbReference type="SMART" id="SM01100">
    <property type="entry name" value="CRAL_TRIO_N"/>
    <property type="match status" value="1"/>
</dbReference>
<dbReference type="STRING" id="3469.A0A4Y7KXX4"/>
<dbReference type="Gene3D" id="2.60.120.680">
    <property type="entry name" value="GOLD domain"/>
    <property type="match status" value="1"/>
</dbReference>
<dbReference type="InterPro" id="IPR001251">
    <property type="entry name" value="CRAL-TRIO_dom"/>
</dbReference>
<evidence type="ECO:0000256" key="7">
    <source>
        <dbReference type="ARBA" id="ARBA00023121"/>
    </source>
</evidence>
<dbReference type="Proteomes" id="UP000316621">
    <property type="component" value="Chromosome 9"/>
</dbReference>
<comment type="similarity">
    <text evidence="3">Belongs to the patellin family.</text>
</comment>
<keyword evidence="8" id="KW-0472">Membrane</keyword>
<evidence type="ECO:0000256" key="9">
    <source>
        <dbReference type="ARBA" id="ARBA00023306"/>
    </source>
</evidence>
<dbReference type="InterPro" id="IPR036865">
    <property type="entry name" value="CRAL-TRIO_dom_sf"/>
</dbReference>
<keyword evidence="6" id="KW-0132">Cell division</keyword>
<evidence type="ECO:0000313" key="13">
    <source>
        <dbReference type="EMBL" id="RZC78154.1"/>
    </source>
</evidence>
<dbReference type="InterPro" id="IPR044834">
    <property type="entry name" value="PATL"/>
</dbReference>
<protein>
    <recommendedName>
        <fullName evidence="15">CRAL-TRIO domain-containing protein</fullName>
    </recommendedName>
</protein>
<dbReference type="Pfam" id="PF00650">
    <property type="entry name" value="CRAL_TRIO"/>
    <property type="match status" value="1"/>
</dbReference>
<evidence type="ECO:0000256" key="4">
    <source>
        <dbReference type="ARBA" id="ARBA00022448"/>
    </source>
</evidence>
<dbReference type="InterPro" id="IPR011074">
    <property type="entry name" value="CRAL/TRIO_N_dom"/>
</dbReference>
<evidence type="ECO:0000256" key="3">
    <source>
        <dbReference type="ARBA" id="ARBA00007155"/>
    </source>
</evidence>
<evidence type="ECO:0000256" key="6">
    <source>
        <dbReference type="ARBA" id="ARBA00022618"/>
    </source>
</evidence>
<keyword evidence="7" id="KW-0446">Lipid-binding</keyword>
<dbReference type="InterPro" id="IPR009038">
    <property type="entry name" value="GOLD_dom"/>
</dbReference>
<dbReference type="SUPFAM" id="SSF52087">
    <property type="entry name" value="CRAL/TRIO domain"/>
    <property type="match status" value="1"/>
</dbReference>
<accession>A0A4Y7KXX4</accession>
<evidence type="ECO:0000256" key="2">
    <source>
        <dbReference type="ARBA" id="ARBA00004496"/>
    </source>
</evidence>
<keyword evidence="4" id="KW-0813">Transport</keyword>
<evidence type="ECO:0000259" key="12">
    <source>
        <dbReference type="PROSITE" id="PS50866"/>
    </source>
</evidence>
<evidence type="ECO:0000313" key="14">
    <source>
        <dbReference type="Proteomes" id="UP000316621"/>
    </source>
</evidence>
<feature type="region of interest" description="Disordered" evidence="10">
    <location>
        <begin position="1"/>
        <end position="25"/>
    </location>
</feature>
<dbReference type="EMBL" id="CM010723">
    <property type="protein sequence ID" value="RZC78154.1"/>
    <property type="molecule type" value="Genomic_DNA"/>
</dbReference>